<evidence type="ECO:0000259" key="2">
    <source>
        <dbReference type="Pfam" id="PF13456"/>
    </source>
</evidence>
<dbReference type="EMBL" id="BPVZ01000039">
    <property type="protein sequence ID" value="GKV13708.1"/>
    <property type="molecule type" value="Genomic_DNA"/>
</dbReference>
<dbReference type="CDD" id="cd06222">
    <property type="entry name" value="RNase_H_like"/>
    <property type="match status" value="1"/>
</dbReference>
<dbReference type="InterPro" id="IPR052343">
    <property type="entry name" value="Retrotransposon-Effector_Assoc"/>
</dbReference>
<evidence type="ECO:0000259" key="3">
    <source>
        <dbReference type="Pfam" id="PF13966"/>
    </source>
</evidence>
<sequence length="915" mass="105275">MSSVTILAWNFRGLVDSVGRSGGLVVLWTEDVQIHLFTYSQSHIDMEILDLTDLQWHLTGFYGQVEIGRYHESWAVLKSLKSSSTLPSFCLGDFNEITKQSEKMGGNPRSEHQIQSFGEGIDYYELLELGYKGPHFTFVRKHHDNVLRERLDRVLMNRAWEEQFPGSISHHLPTMQSDHSPILIKVQRRDWSAHKFGNILERIKKLQSNLQKLHDGSASECSSEHLEEVETELWNLQQQEEIYWKQSSKIQWLKERDKNTSFFHTRASERRKKNVITELQDERGQIVSDQRGLEQIALHYFQGLFTSEAQTDPSHILQQIHKQVSSTQTTALDRRYTEEEVLLALKQIHSSKAPGPDGMNAGFFKQYWPIIGQEVTTAVLQFLNDGIMANGLNKTHIVLIPKKKNPVSMKDFCPISLCNVLYKLISKVLANRLKPLLLSIISKTQSAFVPGRLIYDNIMVALEMVHRIKNKRQETKGDMAINCNTPSEVQLKVKKILNISQVMADDKYLGARLGTNPSMVWRGVMVGLGVLKKGSCWKIGNGDSVCLWRDPWVPDSGVLSSIIEDRNIKYARVSSLMDHTKFQWDLTKLQQLFPSDTMEKISNIPLSNRCAHDRLICRHTINGRFVVKSVYRFAWDAIYGSSFNEYNELMKPVWSAIWHMDTVPKIKHFLWKFIWEILPTRLALQHRRVDCASNCCICDQAEESNYHLFFTCHWSKQVWAGSYLFFALNNIRSEAYLDDFLNSFLALNKEQKERVAVTLWCIWSNRNSCLFQTRCSKLVFTVRWISKCIREYTAPAETGTQIRQLENRILPNVWQPAQGDIIKLNIDAAVPQNPNTTNLGLGKEFGCKKIEIESNNVQAVAIANSSEDYYLPFEAIVEDLRAKKTGFDFLSIKHIKRSCNELAHKLAHLLPPSPP</sequence>
<accession>A0AAV5JMP4</accession>
<dbReference type="GO" id="GO:0004523">
    <property type="term" value="F:RNA-DNA hybrid ribonuclease activity"/>
    <property type="evidence" value="ECO:0007669"/>
    <property type="project" value="InterPro"/>
</dbReference>
<reference evidence="4 5" key="1">
    <citation type="journal article" date="2021" name="Commun. Biol.">
        <title>The genome of Shorea leprosula (Dipterocarpaceae) highlights the ecological relevance of drought in aseasonal tropical rainforests.</title>
        <authorList>
            <person name="Ng K.K.S."/>
            <person name="Kobayashi M.J."/>
            <person name="Fawcett J.A."/>
            <person name="Hatakeyama M."/>
            <person name="Paape T."/>
            <person name="Ng C.H."/>
            <person name="Ang C.C."/>
            <person name="Tnah L.H."/>
            <person name="Lee C.T."/>
            <person name="Nishiyama T."/>
            <person name="Sese J."/>
            <person name="O'Brien M.J."/>
            <person name="Copetti D."/>
            <person name="Mohd Noor M.I."/>
            <person name="Ong R.C."/>
            <person name="Putra M."/>
            <person name="Sireger I.Z."/>
            <person name="Indrioko S."/>
            <person name="Kosugi Y."/>
            <person name="Izuno A."/>
            <person name="Isagi Y."/>
            <person name="Lee S.L."/>
            <person name="Shimizu K.K."/>
        </authorList>
    </citation>
    <scope>NUCLEOTIDE SEQUENCE [LARGE SCALE GENOMIC DNA]</scope>
    <source>
        <strain evidence="4">214</strain>
    </source>
</reference>
<comment type="caution">
    <text evidence="4">The sequence shown here is derived from an EMBL/GenBank/DDBJ whole genome shotgun (WGS) entry which is preliminary data.</text>
</comment>
<dbReference type="AlphaFoldDB" id="A0AAV5JMP4"/>
<protein>
    <recommendedName>
        <fullName evidence="6">Reverse transcriptase domain-containing protein</fullName>
    </recommendedName>
</protein>
<evidence type="ECO:0000259" key="1">
    <source>
        <dbReference type="Pfam" id="PF03372"/>
    </source>
</evidence>
<dbReference type="SUPFAM" id="SSF56219">
    <property type="entry name" value="DNase I-like"/>
    <property type="match status" value="1"/>
</dbReference>
<dbReference type="GO" id="GO:0003676">
    <property type="term" value="F:nucleic acid binding"/>
    <property type="evidence" value="ECO:0007669"/>
    <property type="project" value="InterPro"/>
</dbReference>
<dbReference type="Pfam" id="PF03372">
    <property type="entry name" value="Exo_endo_phos"/>
    <property type="match status" value="1"/>
</dbReference>
<evidence type="ECO:0000313" key="4">
    <source>
        <dbReference type="EMBL" id="GKV13708.1"/>
    </source>
</evidence>
<feature type="domain" description="Endonuclease/exonuclease/phosphatase" evidence="1">
    <location>
        <begin position="19"/>
        <end position="179"/>
    </location>
</feature>
<name>A0AAV5JMP4_9ROSI</name>
<dbReference type="InterPro" id="IPR044730">
    <property type="entry name" value="RNase_H-like_dom_plant"/>
</dbReference>
<dbReference type="PANTHER" id="PTHR46890">
    <property type="entry name" value="NON-LTR RETROLELEMENT REVERSE TRANSCRIPTASE-LIKE PROTEIN-RELATED"/>
    <property type="match status" value="1"/>
</dbReference>
<feature type="domain" description="RNase H type-1" evidence="2">
    <location>
        <begin position="845"/>
        <end position="908"/>
    </location>
</feature>
<dbReference type="Pfam" id="PF13966">
    <property type="entry name" value="zf-RVT"/>
    <property type="match status" value="1"/>
</dbReference>
<dbReference type="InterPro" id="IPR005135">
    <property type="entry name" value="Endo/exonuclease/phosphatase"/>
</dbReference>
<dbReference type="InterPro" id="IPR002156">
    <property type="entry name" value="RNaseH_domain"/>
</dbReference>
<organism evidence="4 5">
    <name type="scientific">Rubroshorea leprosula</name>
    <dbReference type="NCBI Taxonomy" id="152421"/>
    <lineage>
        <taxon>Eukaryota</taxon>
        <taxon>Viridiplantae</taxon>
        <taxon>Streptophyta</taxon>
        <taxon>Embryophyta</taxon>
        <taxon>Tracheophyta</taxon>
        <taxon>Spermatophyta</taxon>
        <taxon>Magnoliopsida</taxon>
        <taxon>eudicotyledons</taxon>
        <taxon>Gunneridae</taxon>
        <taxon>Pentapetalae</taxon>
        <taxon>rosids</taxon>
        <taxon>malvids</taxon>
        <taxon>Malvales</taxon>
        <taxon>Dipterocarpaceae</taxon>
        <taxon>Rubroshorea</taxon>
    </lineage>
</organism>
<dbReference type="InterPro" id="IPR026960">
    <property type="entry name" value="RVT-Znf"/>
</dbReference>
<dbReference type="Gene3D" id="3.60.10.10">
    <property type="entry name" value="Endonuclease/exonuclease/phosphatase"/>
    <property type="match status" value="1"/>
</dbReference>
<dbReference type="Pfam" id="PF13456">
    <property type="entry name" value="RVT_3"/>
    <property type="match status" value="1"/>
</dbReference>
<evidence type="ECO:0008006" key="6">
    <source>
        <dbReference type="Google" id="ProtNLM"/>
    </source>
</evidence>
<dbReference type="PANTHER" id="PTHR46890:SF48">
    <property type="entry name" value="RNA-DIRECTED DNA POLYMERASE"/>
    <property type="match status" value="1"/>
</dbReference>
<keyword evidence="5" id="KW-1185">Reference proteome</keyword>
<gene>
    <name evidence="4" type="ORF">SLEP1_g24695</name>
</gene>
<evidence type="ECO:0000313" key="5">
    <source>
        <dbReference type="Proteomes" id="UP001054252"/>
    </source>
</evidence>
<feature type="domain" description="Reverse transcriptase zinc-binding" evidence="3">
    <location>
        <begin position="644"/>
        <end position="719"/>
    </location>
</feature>
<dbReference type="Proteomes" id="UP001054252">
    <property type="component" value="Unassembled WGS sequence"/>
</dbReference>
<proteinExistence type="predicted"/>
<dbReference type="InterPro" id="IPR036691">
    <property type="entry name" value="Endo/exonu/phosph_ase_sf"/>
</dbReference>